<dbReference type="VEuPathDB" id="VectorBase:BGLB023795"/>
<sequence>GPILVCMYCEQEGHLKNNCPEDELPEVLPLPALTSRHVRVLTQTLNRVPSEVGLTDESLAERYLILKNLEIFIQRIPAYEDAQLALFGSSCNGFGFYKSDIDICMTFAKKNNPAKLDKVAIIETLARRLKQHPELAFVQAITTAKVPIVKFTVKKIEIEGDISLYNTLSSWLFDSTLASLYISITDLPWQMF</sequence>
<dbReference type="GO" id="GO:0008270">
    <property type="term" value="F:zinc ion binding"/>
    <property type="evidence" value="ECO:0007669"/>
    <property type="project" value="UniProtKB-KW"/>
</dbReference>
<dbReference type="InterPro" id="IPR001878">
    <property type="entry name" value="Znf_CCHC"/>
</dbReference>
<dbReference type="AlphaFoldDB" id="A0A2C9KV30"/>
<evidence type="ECO:0000259" key="2">
    <source>
        <dbReference type="PROSITE" id="PS50158"/>
    </source>
</evidence>
<keyword evidence="1" id="KW-0479">Metal-binding</keyword>
<dbReference type="PROSITE" id="PS50158">
    <property type="entry name" value="ZF_CCHC"/>
    <property type="match status" value="1"/>
</dbReference>
<evidence type="ECO:0000313" key="4">
    <source>
        <dbReference type="Proteomes" id="UP000076420"/>
    </source>
</evidence>
<dbReference type="GO" id="GO:0003676">
    <property type="term" value="F:nucleic acid binding"/>
    <property type="evidence" value="ECO:0007669"/>
    <property type="project" value="InterPro"/>
</dbReference>
<dbReference type="SUPFAM" id="SSF57756">
    <property type="entry name" value="Retrovirus zinc finger-like domains"/>
    <property type="match status" value="1"/>
</dbReference>
<dbReference type="KEGG" id="bgt:106062026"/>
<dbReference type="InterPro" id="IPR043519">
    <property type="entry name" value="NT_sf"/>
</dbReference>
<name>A0A2C9KV30_BIOGL</name>
<dbReference type="VEuPathDB" id="VectorBase:BGLAX_047311"/>
<dbReference type="CDD" id="cd05402">
    <property type="entry name" value="NT_PAP_TUTase"/>
    <property type="match status" value="1"/>
</dbReference>
<feature type="domain" description="CCHC-type" evidence="2">
    <location>
        <begin position="6"/>
        <end position="21"/>
    </location>
</feature>
<dbReference type="PANTHER" id="PTHR12271:SF66">
    <property type="entry name" value="TERMINAL URIDYLYLTRANSFERASE TAILOR"/>
    <property type="match status" value="1"/>
</dbReference>
<protein>
    <recommendedName>
        <fullName evidence="2">CCHC-type domain-containing protein</fullName>
    </recommendedName>
</protein>
<keyword evidence="1" id="KW-0862">Zinc</keyword>
<dbReference type="PANTHER" id="PTHR12271">
    <property type="entry name" value="POLY A POLYMERASE CID PAP -RELATED"/>
    <property type="match status" value="1"/>
</dbReference>
<dbReference type="GO" id="GO:0050265">
    <property type="term" value="F:RNA uridylyltransferase activity"/>
    <property type="evidence" value="ECO:0007669"/>
    <property type="project" value="TreeGrafter"/>
</dbReference>
<dbReference type="GO" id="GO:0031123">
    <property type="term" value="P:RNA 3'-end processing"/>
    <property type="evidence" value="ECO:0007669"/>
    <property type="project" value="TreeGrafter"/>
</dbReference>
<proteinExistence type="predicted"/>
<dbReference type="Gene3D" id="3.30.460.10">
    <property type="entry name" value="Beta Polymerase, domain 2"/>
    <property type="match status" value="1"/>
</dbReference>
<evidence type="ECO:0000256" key="1">
    <source>
        <dbReference type="PROSITE-ProRule" id="PRU00047"/>
    </source>
</evidence>
<evidence type="ECO:0000313" key="3">
    <source>
        <dbReference type="EnsemblMetazoa" id="BGLB023795-PA"/>
    </source>
</evidence>
<keyword evidence="1" id="KW-0863">Zinc-finger</keyword>
<accession>A0A2C9KV30</accession>
<dbReference type="EnsemblMetazoa" id="BGLB023795-RA">
    <property type="protein sequence ID" value="BGLB023795-PA"/>
    <property type="gene ID" value="BGLB023795"/>
</dbReference>
<dbReference type="SUPFAM" id="SSF81301">
    <property type="entry name" value="Nucleotidyltransferase"/>
    <property type="match status" value="1"/>
</dbReference>
<organism evidence="3 4">
    <name type="scientific">Biomphalaria glabrata</name>
    <name type="common">Bloodfluke planorb</name>
    <name type="synonym">Freshwater snail</name>
    <dbReference type="NCBI Taxonomy" id="6526"/>
    <lineage>
        <taxon>Eukaryota</taxon>
        <taxon>Metazoa</taxon>
        <taxon>Spiralia</taxon>
        <taxon>Lophotrochozoa</taxon>
        <taxon>Mollusca</taxon>
        <taxon>Gastropoda</taxon>
        <taxon>Heterobranchia</taxon>
        <taxon>Euthyneura</taxon>
        <taxon>Panpulmonata</taxon>
        <taxon>Hygrophila</taxon>
        <taxon>Lymnaeoidea</taxon>
        <taxon>Planorbidae</taxon>
        <taxon>Biomphalaria</taxon>
    </lineage>
</organism>
<dbReference type="Proteomes" id="UP000076420">
    <property type="component" value="Unassembled WGS sequence"/>
</dbReference>
<dbReference type="SMART" id="SM00343">
    <property type="entry name" value="ZnF_C2HC"/>
    <property type="match status" value="1"/>
</dbReference>
<gene>
    <name evidence="3" type="primary">106062026</name>
</gene>
<dbReference type="STRING" id="6526.A0A2C9KV30"/>
<reference evidence="3" key="1">
    <citation type="submission" date="2020-05" db="UniProtKB">
        <authorList>
            <consortium name="EnsemblMetazoa"/>
        </authorList>
    </citation>
    <scope>IDENTIFICATION</scope>
    <source>
        <strain evidence="3">BB02</strain>
    </source>
</reference>
<dbReference type="Pfam" id="PF22600">
    <property type="entry name" value="MTPAP-like_central"/>
    <property type="match status" value="1"/>
</dbReference>
<dbReference type="InterPro" id="IPR054708">
    <property type="entry name" value="MTPAP-like_central"/>
</dbReference>
<dbReference type="InterPro" id="IPR036875">
    <property type="entry name" value="Znf_CCHC_sf"/>
</dbReference>